<organism evidence="1 2">
    <name type="scientific">Letharia lupina</name>
    <dbReference type="NCBI Taxonomy" id="560253"/>
    <lineage>
        <taxon>Eukaryota</taxon>
        <taxon>Fungi</taxon>
        <taxon>Dikarya</taxon>
        <taxon>Ascomycota</taxon>
        <taxon>Pezizomycotina</taxon>
        <taxon>Lecanoromycetes</taxon>
        <taxon>OSLEUM clade</taxon>
        <taxon>Lecanoromycetidae</taxon>
        <taxon>Lecanorales</taxon>
        <taxon>Lecanorineae</taxon>
        <taxon>Parmeliaceae</taxon>
        <taxon>Letharia</taxon>
    </lineage>
</organism>
<proteinExistence type="predicted"/>
<dbReference type="Proteomes" id="UP000593566">
    <property type="component" value="Unassembled WGS sequence"/>
</dbReference>
<gene>
    <name evidence="1" type="ORF">HO133_003600</name>
</gene>
<dbReference type="RefSeq" id="XP_037149210.1">
    <property type="nucleotide sequence ID" value="XM_037294522.1"/>
</dbReference>
<accession>A0A8H6CAD4</accession>
<evidence type="ECO:0000313" key="1">
    <source>
        <dbReference type="EMBL" id="KAF6219775.1"/>
    </source>
</evidence>
<evidence type="ECO:0000313" key="2">
    <source>
        <dbReference type="Proteomes" id="UP000593566"/>
    </source>
</evidence>
<dbReference type="GeneID" id="59332011"/>
<reference evidence="1 2" key="1">
    <citation type="journal article" date="2020" name="Genomics">
        <title>Complete, high-quality genomes from long-read metagenomic sequencing of two wolf lichen thalli reveals enigmatic genome architecture.</title>
        <authorList>
            <person name="McKenzie S.K."/>
            <person name="Walston R.F."/>
            <person name="Allen J.L."/>
        </authorList>
    </citation>
    <scope>NUCLEOTIDE SEQUENCE [LARGE SCALE GENOMIC DNA]</scope>
    <source>
        <strain evidence="1">WasteWater1</strain>
    </source>
</reference>
<comment type="caution">
    <text evidence="1">The sequence shown here is derived from an EMBL/GenBank/DDBJ whole genome shotgun (WGS) entry which is preliminary data.</text>
</comment>
<keyword evidence="2" id="KW-1185">Reference proteome</keyword>
<dbReference type="AlphaFoldDB" id="A0A8H6CAD4"/>
<dbReference type="EMBL" id="JACCJB010000018">
    <property type="protein sequence ID" value="KAF6219775.1"/>
    <property type="molecule type" value="Genomic_DNA"/>
</dbReference>
<protein>
    <submittedName>
        <fullName evidence="1">Uncharacterized protein</fullName>
    </submittedName>
</protein>
<name>A0A8H6CAD4_9LECA</name>
<sequence length="194" mass="21245">MAATIDMKPIVNYVKQIDPFGVETPPQDIHIVRSGIFRIRVDPVVGGCMLVPEQRSSVAVTPLHASRDAVMDVAAFTGFEFGDVNFVHFVKSEAQLCWDLEPRKKRTMSLLLWEMAMKPGAIGRNPYCSFSAGSLCCTVVIKTGGILPLDIVMYSPFSTSGQLPAGTFEKLSPEHFSRPPVELLLPGKYEAAAE</sequence>